<name>V6I8Y9_9LEPT</name>
<evidence type="ECO:0000259" key="3">
    <source>
        <dbReference type="Pfam" id="PF01464"/>
    </source>
</evidence>
<comment type="similarity">
    <text evidence="1">Belongs to the transglycosylase Slt family.</text>
</comment>
<protein>
    <submittedName>
        <fullName evidence="4">Transglycosylase SLT domain protein</fullName>
    </submittedName>
</protein>
<feature type="domain" description="Transglycosylase SLT" evidence="3">
    <location>
        <begin position="109"/>
        <end position="205"/>
    </location>
</feature>
<dbReference type="STRING" id="100053.GCA_002009845_01257"/>
<dbReference type="AlphaFoldDB" id="V6I8Y9"/>
<sequence>MCDAQIKILGGTTVMNFRRMTQFHFRYVIFLLLPFGFQLLLVPLAGALNQKKNILDEESIEIATIQAYISEIRPSLSSESLQKLSQVILQESRRLNIESCNFRCSDTDKVSLLIGLIHLESQFKATARSPKNARGFMQIMPTTANWLSQKEGWKINLNDLHKPEVNIHLGVSYLNYLLDLRKGDTAKALLSYNAGPGAVDRWGGIPEYNEIILSNQSHYLELREKIANSIP</sequence>
<keyword evidence="2" id="KW-0472">Membrane</keyword>
<dbReference type="InterPro" id="IPR023346">
    <property type="entry name" value="Lysozyme-like_dom_sf"/>
</dbReference>
<evidence type="ECO:0000313" key="5">
    <source>
        <dbReference type="Proteomes" id="UP000018747"/>
    </source>
</evidence>
<dbReference type="Pfam" id="PF01464">
    <property type="entry name" value="SLT"/>
    <property type="match status" value="1"/>
</dbReference>
<dbReference type="Proteomes" id="UP000018747">
    <property type="component" value="Unassembled WGS sequence"/>
</dbReference>
<evidence type="ECO:0000256" key="1">
    <source>
        <dbReference type="ARBA" id="ARBA00007734"/>
    </source>
</evidence>
<dbReference type="Gene3D" id="1.10.530.10">
    <property type="match status" value="1"/>
</dbReference>
<reference evidence="4" key="1">
    <citation type="submission" date="2013-05" db="EMBL/GenBank/DDBJ databases">
        <authorList>
            <person name="Harkins D.M."/>
            <person name="Durkin A.S."/>
            <person name="Brinkac L.M."/>
            <person name="Haft D.H."/>
            <person name="Selengut J.D."/>
            <person name="Sanka R."/>
            <person name="DePew J."/>
            <person name="Purushe J."/>
            <person name="Hartskeerl R.A."/>
            <person name="Ahmed A."/>
            <person name="van der Linden H."/>
            <person name="Goris M.G.A."/>
            <person name="Vinetz J.M."/>
            <person name="Sutton G.G."/>
            <person name="Nierman W.C."/>
            <person name="Fouts D.E."/>
        </authorList>
    </citation>
    <scope>NUCLEOTIDE SEQUENCE [LARGE SCALE GENOMIC DNA]</scope>
    <source>
        <strain evidence="4">L 60</strain>
    </source>
</reference>
<evidence type="ECO:0000313" key="4">
    <source>
        <dbReference type="EMBL" id="EQA63814.1"/>
    </source>
</evidence>
<dbReference type="SUPFAM" id="SSF53955">
    <property type="entry name" value="Lysozyme-like"/>
    <property type="match status" value="1"/>
</dbReference>
<dbReference type="PANTHER" id="PTHR37423">
    <property type="entry name" value="SOLUBLE LYTIC MUREIN TRANSGLYCOSYLASE-RELATED"/>
    <property type="match status" value="1"/>
</dbReference>
<accession>V6I8Y9</accession>
<dbReference type="InterPro" id="IPR008258">
    <property type="entry name" value="Transglycosylase_SLT_dom_1"/>
</dbReference>
<organism evidence="4 5">
    <name type="scientific">Leptospira alexanderi serovar Manhao 3 str. L 60</name>
    <dbReference type="NCBI Taxonomy" id="1049759"/>
    <lineage>
        <taxon>Bacteria</taxon>
        <taxon>Pseudomonadati</taxon>
        <taxon>Spirochaetota</taxon>
        <taxon>Spirochaetia</taxon>
        <taxon>Leptospirales</taxon>
        <taxon>Leptospiraceae</taxon>
        <taxon>Leptospira</taxon>
    </lineage>
</organism>
<dbReference type="CDD" id="cd00254">
    <property type="entry name" value="LT-like"/>
    <property type="match status" value="1"/>
</dbReference>
<proteinExistence type="inferred from homology"/>
<keyword evidence="2" id="KW-1133">Transmembrane helix</keyword>
<evidence type="ECO:0000256" key="2">
    <source>
        <dbReference type="SAM" id="Phobius"/>
    </source>
</evidence>
<keyword evidence="5" id="KW-1185">Reference proteome</keyword>
<comment type="caution">
    <text evidence="4">The sequence shown here is derived from an EMBL/GenBank/DDBJ whole genome shotgun (WGS) entry which is preliminary data.</text>
</comment>
<dbReference type="EMBL" id="AHMT02000015">
    <property type="protein sequence ID" value="EQA63814.1"/>
    <property type="molecule type" value="Genomic_DNA"/>
</dbReference>
<keyword evidence="2" id="KW-0812">Transmembrane</keyword>
<gene>
    <name evidence="4" type="ORF">LEP1GSC062_0746</name>
</gene>
<feature type="transmembrane region" description="Helical" evidence="2">
    <location>
        <begin position="27"/>
        <end position="48"/>
    </location>
</feature>
<dbReference type="PANTHER" id="PTHR37423:SF2">
    <property type="entry name" value="MEMBRANE-BOUND LYTIC MUREIN TRANSGLYCOSYLASE C"/>
    <property type="match status" value="1"/>
</dbReference>